<comment type="similarity">
    <text evidence="1 5">Belongs to the peptidase S41A family.</text>
</comment>
<dbReference type="OrthoDB" id="9812068at2"/>
<keyword evidence="8" id="KW-1185">Reference proteome</keyword>
<dbReference type="NCBIfam" id="TIGR00225">
    <property type="entry name" value="prc"/>
    <property type="match status" value="1"/>
</dbReference>
<dbReference type="GO" id="GO:0004175">
    <property type="term" value="F:endopeptidase activity"/>
    <property type="evidence" value="ECO:0007669"/>
    <property type="project" value="TreeGrafter"/>
</dbReference>
<dbReference type="EMBL" id="SMAD01000003">
    <property type="protein sequence ID" value="TCS88302.1"/>
    <property type="molecule type" value="Genomic_DNA"/>
</dbReference>
<dbReference type="RefSeq" id="WP_132128523.1">
    <property type="nucleotide sequence ID" value="NZ_CP042432.1"/>
</dbReference>
<dbReference type="SUPFAM" id="SSF50156">
    <property type="entry name" value="PDZ domain-like"/>
    <property type="match status" value="1"/>
</dbReference>
<dbReference type="Gene3D" id="3.30.750.44">
    <property type="match status" value="1"/>
</dbReference>
<comment type="caution">
    <text evidence="7">The sequence shown here is derived from an EMBL/GenBank/DDBJ whole genome shotgun (WGS) entry which is preliminary data.</text>
</comment>
<dbReference type="PANTHER" id="PTHR32060:SF30">
    <property type="entry name" value="CARBOXY-TERMINAL PROCESSING PROTEASE CTPA"/>
    <property type="match status" value="1"/>
</dbReference>
<evidence type="ECO:0000256" key="5">
    <source>
        <dbReference type="RuleBase" id="RU004404"/>
    </source>
</evidence>
<dbReference type="GO" id="GO:0006508">
    <property type="term" value="P:proteolysis"/>
    <property type="evidence" value="ECO:0007669"/>
    <property type="project" value="UniProtKB-KW"/>
</dbReference>
<dbReference type="InterPro" id="IPR004447">
    <property type="entry name" value="Peptidase_S41A"/>
</dbReference>
<protein>
    <submittedName>
        <fullName evidence="7">S41A family C-terminal processing peptidase-3</fullName>
    </submittedName>
</protein>
<dbReference type="GO" id="GO:0007165">
    <property type="term" value="P:signal transduction"/>
    <property type="evidence" value="ECO:0007669"/>
    <property type="project" value="TreeGrafter"/>
</dbReference>
<evidence type="ECO:0000256" key="3">
    <source>
        <dbReference type="ARBA" id="ARBA00022801"/>
    </source>
</evidence>
<dbReference type="SUPFAM" id="SSF52096">
    <property type="entry name" value="ClpP/crotonase"/>
    <property type="match status" value="1"/>
</dbReference>
<proteinExistence type="inferred from homology"/>
<evidence type="ECO:0000259" key="6">
    <source>
        <dbReference type="PROSITE" id="PS50106"/>
    </source>
</evidence>
<evidence type="ECO:0000256" key="2">
    <source>
        <dbReference type="ARBA" id="ARBA00022670"/>
    </source>
</evidence>
<sequence length="552" mass="61084">MNIKKNLLIRFFLPAILLPVAGGFAAFTLLPDLFEIRKNKEILSTLFEEVNLEYVDEVSPSRLMRTSVEAMLSSLDPYTVYFSESEVSDARMENAVAFGGIGASLHQKEDFVAIGTVHENGAAQAAGLLPGDLIVAINGRNAKGRTVEQVEAFLNGQAGAAIRLTLTRNGQQVEKTLSRKEASRSNLAWHGMIDENTGYIKLSHFGPGTAGEFGKALTELKTKSLENLVIDLRDNPGGILQEAVGLCNLFVEKGQLIVSTKGKNPANNRSFSTMAEAIDTNIAISVLLNSRSASASEIVAGAFQDLDRAVIVGQRSFGKGLVQVNKPLPYNAQLKVTIAKYYIPSGRCIQALDYTHRNPDGSVGKVPDSLVSDFKTRNGRLVRDGGGILPDIVVDRPSAPAVVQSLLDKGLIFDYATLYRQRHDSIARPRDFELTEKDYKDFTDFLSGKDYSYTTESERLLEKYRETAVTEDYFDALEDDFDSMRQQLAGAKKYDLQHHREEIKNLLEEEIAARYYYQSGRLQASFPEDRELQQALKVLDNPASYSEVLTVK</sequence>
<keyword evidence="4 5" id="KW-0720">Serine protease</keyword>
<accession>A0A4V2UTY6</accession>
<dbReference type="CDD" id="cd07560">
    <property type="entry name" value="Peptidase_S41_CPP"/>
    <property type="match status" value="1"/>
</dbReference>
<keyword evidence="2 5" id="KW-0645">Protease</keyword>
<dbReference type="InterPro" id="IPR001478">
    <property type="entry name" value="PDZ"/>
</dbReference>
<dbReference type="InterPro" id="IPR041489">
    <property type="entry name" value="PDZ_6"/>
</dbReference>
<dbReference type="InterPro" id="IPR005151">
    <property type="entry name" value="Tail-specific_protease"/>
</dbReference>
<dbReference type="SMART" id="SM00228">
    <property type="entry name" value="PDZ"/>
    <property type="match status" value="1"/>
</dbReference>
<reference evidence="7 8" key="1">
    <citation type="submission" date="2019-03" db="EMBL/GenBank/DDBJ databases">
        <title>Genomic Encyclopedia of Type Strains, Phase IV (KMG-IV): sequencing the most valuable type-strain genomes for metagenomic binning, comparative biology and taxonomic classification.</title>
        <authorList>
            <person name="Goeker M."/>
        </authorList>
    </citation>
    <scope>NUCLEOTIDE SEQUENCE [LARGE SCALE GENOMIC DNA]</scope>
    <source>
        <strain evidence="7 8">DSM 21100</strain>
    </source>
</reference>
<evidence type="ECO:0000256" key="4">
    <source>
        <dbReference type="ARBA" id="ARBA00022825"/>
    </source>
</evidence>
<evidence type="ECO:0000256" key="1">
    <source>
        <dbReference type="ARBA" id="ARBA00009179"/>
    </source>
</evidence>
<dbReference type="PANTHER" id="PTHR32060">
    <property type="entry name" value="TAIL-SPECIFIC PROTEASE"/>
    <property type="match status" value="1"/>
</dbReference>
<name>A0A4V2UTY6_9SPHI</name>
<dbReference type="Pfam" id="PF03572">
    <property type="entry name" value="Peptidase_S41"/>
    <property type="match status" value="1"/>
</dbReference>
<organism evidence="7 8">
    <name type="scientific">Anseongella ginsenosidimutans</name>
    <dbReference type="NCBI Taxonomy" id="496056"/>
    <lineage>
        <taxon>Bacteria</taxon>
        <taxon>Pseudomonadati</taxon>
        <taxon>Bacteroidota</taxon>
        <taxon>Sphingobacteriia</taxon>
        <taxon>Sphingobacteriales</taxon>
        <taxon>Sphingobacteriaceae</taxon>
        <taxon>Anseongella</taxon>
    </lineage>
</organism>
<dbReference type="Gene3D" id="2.30.42.10">
    <property type="match status" value="1"/>
</dbReference>
<dbReference type="Pfam" id="PF17820">
    <property type="entry name" value="PDZ_6"/>
    <property type="match status" value="1"/>
</dbReference>
<evidence type="ECO:0000313" key="7">
    <source>
        <dbReference type="EMBL" id="TCS88302.1"/>
    </source>
</evidence>
<dbReference type="InterPro" id="IPR029045">
    <property type="entry name" value="ClpP/crotonase-like_dom_sf"/>
</dbReference>
<keyword evidence="3 5" id="KW-0378">Hydrolase</keyword>
<evidence type="ECO:0000313" key="8">
    <source>
        <dbReference type="Proteomes" id="UP000295807"/>
    </source>
</evidence>
<dbReference type="PROSITE" id="PS50106">
    <property type="entry name" value="PDZ"/>
    <property type="match status" value="1"/>
</dbReference>
<gene>
    <name evidence="7" type="ORF">EDD80_103165</name>
</gene>
<dbReference type="GO" id="GO:0008236">
    <property type="term" value="F:serine-type peptidase activity"/>
    <property type="evidence" value="ECO:0007669"/>
    <property type="project" value="UniProtKB-KW"/>
</dbReference>
<dbReference type="AlphaFoldDB" id="A0A4V2UTY6"/>
<dbReference type="InterPro" id="IPR036034">
    <property type="entry name" value="PDZ_sf"/>
</dbReference>
<dbReference type="Gene3D" id="3.90.226.10">
    <property type="entry name" value="2-enoyl-CoA Hydratase, Chain A, domain 1"/>
    <property type="match status" value="1"/>
</dbReference>
<dbReference type="Proteomes" id="UP000295807">
    <property type="component" value="Unassembled WGS sequence"/>
</dbReference>
<dbReference type="SMART" id="SM00245">
    <property type="entry name" value="TSPc"/>
    <property type="match status" value="1"/>
</dbReference>
<dbReference type="GO" id="GO:0030288">
    <property type="term" value="C:outer membrane-bounded periplasmic space"/>
    <property type="evidence" value="ECO:0007669"/>
    <property type="project" value="TreeGrafter"/>
</dbReference>
<feature type="domain" description="PDZ" evidence="6">
    <location>
        <begin position="86"/>
        <end position="154"/>
    </location>
</feature>